<dbReference type="OrthoDB" id="776462at2759"/>
<evidence type="ECO:0000313" key="2">
    <source>
        <dbReference type="EMBL" id="KAF6171738.1"/>
    </source>
</evidence>
<comment type="caution">
    <text evidence="2">The sequence shown here is derived from an EMBL/GenBank/DDBJ whole genome shotgun (WGS) entry which is preliminary data.</text>
</comment>
<feature type="non-terminal residue" evidence="2">
    <location>
        <position position="1"/>
    </location>
</feature>
<accession>A0A7J7NXU5</accession>
<feature type="compositionally biased region" description="Basic and acidic residues" evidence="1">
    <location>
        <begin position="1"/>
        <end position="10"/>
    </location>
</feature>
<keyword evidence="3" id="KW-1185">Reference proteome</keyword>
<organism evidence="2 3">
    <name type="scientific">Kingdonia uniflora</name>
    <dbReference type="NCBI Taxonomy" id="39325"/>
    <lineage>
        <taxon>Eukaryota</taxon>
        <taxon>Viridiplantae</taxon>
        <taxon>Streptophyta</taxon>
        <taxon>Embryophyta</taxon>
        <taxon>Tracheophyta</taxon>
        <taxon>Spermatophyta</taxon>
        <taxon>Magnoliopsida</taxon>
        <taxon>Ranunculales</taxon>
        <taxon>Circaeasteraceae</taxon>
        <taxon>Kingdonia</taxon>
    </lineage>
</organism>
<reference evidence="2 3" key="1">
    <citation type="journal article" date="2020" name="IScience">
        <title>Genome Sequencing of the Endangered Kingdonia uniflora (Circaeasteraceae, Ranunculales) Reveals Potential Mechanisms of Evolutionary Specialization.</title>
        <authorList>
            <person name="Sun Y."/>
            <person name="Deng T."/>
            <person name="Zhang A."/>
            <person name="Moore M.J."/>
            <person name="Landis J.B."/>
            <person name="Lin N."/>
            <person name="Zhang H."/>
            <person name="Zhang X."/>
            <person name="Huang J."/>
            <person name="Zhang X."/>
            <person name="Sun H."/>
            <person name="Wang H."/>
        </authorList>
    </citation>
    <scope>NUCLEOTIDE SEQUENCE [LARGE SCALE GENOMIC DNA]</scope>
    <source>
        <strain evidence="2">TB1705</strain>
        <tissue evidence="2">Leaf</tissue>
    </source>
</reference>
<sequence length="230" mass="25837">MVTKRVRDSPPLKLCTQWKPNSTSRERKSSVAGSMDSEETTSLSMDDEWCESLDADENKQLPEMYLPLKQSFLKAFKLMDKELKLHPLIDYLCSGATTVTLLKQAIDSPKLLSLSYLLRHFEVLDALSNKQVVDIVASSPSHTAAARDIVDSAVRAWRLKFPTSKCDDCAAIPDVECRLANSHVNEHSNTFQGCSDEIVAISYPKEDKFPKRCNSARSLAECISTRDYEE</sequence>
<dbReference type="Proteomes" id="UP000541444">
    <property type="component" value="Unassembled WGS sequence"/>
</dbReference>
<dbReference type="AlphaFoldDB" id="A0A7J7NXU5"/>
<dbReference type="EMBL" id="JACGCM010000455">
    <property type="protein sequence ID" value="KAF6171738.1"/>
    <property type="molecule type" value="Genomic_DNA"/>
</dbReference>
<evidence type="ECO:0000256" key="1">
    <source>
        <dbReference type="SAM" id="MobiDB-lite"/>
    </source>
</evidence>
<name>A0A7J7NXU5_9MAGN</name>
<protein>
    <submittedName>
        <fullName evidence="2">Uncharacterized protein</fullName>
    </submittedName>
</protein>
<gene>
    <name evidence="2" type="ORF">GIB67_007259</name>
</gene>
<feature type="region of interest" description="Disordered" evidence="1">
    <location>
        <begin position="1"/>
        <end position="43"/>
    </location>
</feature>
<proteinExistence type="predicted"/>
<evidence type="ECO:0000313" key="3">
    <source>
        <dbReference type="Proteomes" id="UP000541444"/>
    </source>
</evidence>